<dbReference type="Gene3D" id="2.40.50.230">
    <property type="entry name" value="Gp5 N-terminal domain"/>
    <property type="match status" value="1"/>
</dbReference>
<dbReference type="Pfam" id="PF04717">
    <property type="entry name" value="Phage_base_V"/>
    <property type="match status" value="1"/>
</dbReference>
<accession>A0A3G4V5H3</accession>
<evidence type="ECO:0000313" key="7">
    <source>
        <dbReference type="Proteomes" id="UP000279760"/>
    </source>
</evidence>
<dbReference type="NCBIfam" id="TIGR01646">
    <property type="entry name" value="vgr_GE"/>
    <property type="match status" value="1"/>
</dbReference>
<keyword evidence="3" id="KW-0964">Secreted</keyword>
<dbReference type="Gene3D" id="2.30.110.50">
    <property type="match status" value="1"/>
</dbReference>
<evidence type="ECO:0000313" key="6">
    <source>
        <dbReference type="EMBL" id="AYV20014.1"/>
    </source>
</evidence>
<dbReference type="PANTHER" id="PTHR32305:SF15">
    <property type="entry name" value="PROTEIN RHSA-RELATED"/>
    <property type="match status" value="1"/>
</dbReference>
<protein>
    <submittedName>
        <fullName evidence="6">Type VI secretion system tip protein VgrG</fullName>
    </submittedName>
</protein>
<feature type="domain" description="Gp5/Type VI secretion system Vgr protein OB-fold" evidence="4">
    <location>
        <begin position="383"/>
        <end position="450"/>
    </location>
</feature>
<comment type="subcellular location">
    <subcellularLocation>
        <location evidence="1">Secreted</location>
    </subcellularLocation>
</comment>
<dbReference type="Proteomes" id="UP000279760">
    <property type="component" value="Chromosome 1"/>
</dbReference>
<dbReference type="InterPro" id="IPR050708">
    <property type="entry name" value="T6SS_VgrG/RHS"/>
</dbReference>
<evidence type="ECO:0000259" key="4">
    <source>
        <dbReference type="Pfam" id="PF04717"/>
    </source>
</evidence>
<dbReference type="InterPro" id="IPR037026">
    <property type="entry name" value="Vgr_OB-fold_dom_sf"/>
</dbReference>
<evidence type="ECO:0000256" key="2">
    <source>
        <dbReference type="ARBA" id="ARBA00005558"/>
    </source>
</evidence>
<comment type="similarity">
    <text evidence="2">Belongs to the VgrG protein family.</text>
</comment>
<reference evidence="6 7" key="1">
    <citation type="submission" date="2018-11" db="EMBL/GenBank/DDBJ databases">
        <title>Complete Genome Sequence of Vbrio mediterranei 117-T6: a Potential Pathogen Bacteria Isolated from the Conchocelis of Pyropia.</title>
        <authorList>
            <person name="Liu Q."/>
        </authorList>
    </citation>
    <scope>NUCLEOTIDE SEQUENCE [LARGE SCALE GENOMIC DNA]</scope>
    <source>
        <strain evidence="6 7">117-T6</strain>
    </source>
</reference>
<dbReference type="RefSeq" id="WP_124939797.1">
    <property type="nucleotide sequence ID" value="NZ_CP033577.1"/>
</dbReference>
<proteinExistence type="inferred from homology"/>
<dbReference type="Gene3D" id="3.55.50.10">
    <property type="entry name" value="Baseplate protein-like domains"/>
    <property type="match status" value="1"/>
</dbReference>
<dbReference type="GO" id="GO:0005576">
    <property type="term" value="C:extracellular region"/>
    <property type="evidence" value="ECO:0007669"/>
    <property type="project" value="UniProtKB-SubCell"/>
</dbReference>
<dbReference type="InterPro" id="IPR006533">
    <property type="entry name" value="T6SS_Vgr_RhsGE"/>
</dbReference>
<dbReference type="Pfam" id="PF05954">
    <property type="entry name" value="Phage_GPD"/>
    <property type="match status" value="1"/>
</dbReference>
<dbReference type="NCBIfam" id="TIGR03361">
    <property type="entry name" value="VI_Rhs_Vgr"/>
    <property type="match status" value="1"/>
</dbReference>
<dbReference type="GeneID" id="64086340"/>
<dbReference type="EMBL" id="CP033577">
    <property type="protein sequence ID" value="AYV20014.1"/>
    <property type="molecule type" value="Genomic_DNA"/>
</dbReference>
<dbReference type="SUPFAM" id="SSF69349">
    <property type="entry name" value="Phage fibre proteins"/>
    <property type="match status" value="1"/>
</dbReference>
<evidence type="ECO:0000256" key="3">
    <source>
        <dbReference type="ARBA" id="ARBA00022525"/>
    </source>
</evidence>
<dbReference type="Gene3D" id="4.10.220.110">
    <property type="match status" value="1"/>
</dbReference>
<dbReference type="Pfam" id="PF22178">
    <property type="entry name" value="Gp5_trimer_C"/>
    <property type="match status" value="1"/>
</dbReference>
<dbReference type="SUPFAM" id="SSF69279">
    <property type="entry name" value="Phage tail proteins"/>
    <property type="match status" value="2"/>
</dbReference>
<dbReference type="SUPFAM" id="SSF69255">
    <property type="entry name" value="gp5 N-terminal domain-like"/>
    <property type="match status" value="1"/>
</dbReference>
<sequence length="663" mass="72440">MADLYLASTSEFTAKDYKNNEYLVTHATIQERFFEPFEINLQLVAKGLSASDQLGQTMTLNRYTFESGSQSLVRSFHGYIAKIVCTGFDETQQYAFYNITLRPWLWLLNFSKKSRVFQNQSTKDIVSSVFSDAGFSSLFTAKSLPSTKREYCIQFNETDYDFVCRLLAQEGIQFHFEHTSSSHKLILQDAEKPYSKADINKFDMANLPSGSNPLIQSWHSDLQFHGTSLELTDYDYSQSKLLSSKASKSSNKIANNTKLAATHFSNDSVSGDMTDLSTLVKRRVEAIESQYSTIQASSDVDAFYVGQYFSLASHTDNTQLGEYLVVSQTVQYDGQSSGQSNCQTQITVVPNSTPYLPTVIDKPSIQGVHNAVVAGKTSGDISQDDQGRVKIQFLWDNETSGDDTSCYVRVAQLMAGKGYGTQFIPRVGQEVLVTFINGDADKPIITGSVYNSQNAPPYKTANSTQTGIKTMLKGQSNEWYFDDKKDNELFYQHAAKDFTLEVENNVTTTIKGEVAYKATKAITYTAEDAMTMSVAKAFSGKAKTVSIEGEDSLELKVGSSKITISSSSIKIESSAIEIKASNALKLQGMTLDAKGSTSAKLSAASVTVDASGSGTIKGASLTLDAQTTLTAQGKLSADLKSNLKASINGAVMSEVKGAIVKVN</sequence>
<name>A0A3G4V5H3_9VIBR</name>
<dbReference type="InterPro" id="IPR006531">
    <property type="entry name" value="Gp5/Vgr_OB"/>
</dbReference>
<evidence type="ECO:0000259" key="5">
    <source>
        <dbReference type="Pfam" id="PF22178"/>
    </source>
</evidence>
<dbReference type="PANTHER" id="PTHR32305">
    <property type="match status" value="1"/>
</dbReference>
<dbReference type="InterPro" id="IPR017847">
    <property type="entry name" value="T6SS_RhsGE_Vgr_subset"/>
</dbReference>
<feature type="domain" description="Gp5/Type VI secretion system Vgr C-terminal trimerisation" evidence="5">
    <location>
        <begin position="463"/>
        <end position="566"/>
    </location>
</feature>
<dbReference type="InterPro" id="IPR054030">
    <property type="entry name" value="Gp5_Vgr_C"/>
</dbReference>
<dbReference type="AlphaFoldDB" id="A0A3G4V5H3"/>
<gene>
    <name evidence="6" type="primary">tssI</name>
    <name evidence="6" type="ORF">ECB94_01305</name>
</gene>
<evidence type="ECO:0000256" key="1">
    <source>
        <dbReference type="ARBA" id="ARBA00004613"/>
    </source>
</evidence>
<organism evidence="6 7">
    <name type="scientific">Vibrio mediterranei</name>
    <dbReference type="NCBI Taxonomy" id="689"/>
    <lineage>
        <taxon>Bacteria</taxon>
        <taxon>Pseudomonadati</taxon>
        <taxon>Pseudomonadota</taxon>
        <taxon>Gammaproteobacteria</taxon>
        <taxon>Vibrionales</taxon>
        <taxon>Vibrionaceae</taxon>
        <taxon>Vibrio</taxon>
    </lineage>
</organism>